<gene>
    <name evidence="2" type="ORF">EGW08_015726</name>
</gene>
<reference evidence="2 3" key="1">
    <citation type="submission" date="2019-01" db="EMBL/GenBank/DDBJ databases">
        <title>A draft genome assembly of the solar-powered sea slug Elysia chlorotica.</title>
        <authorList>
            <person name="Cai H."/>
            <person name="Li Q."/>
            <person name="Fang X."/>
            <person name="Li J."/>
            <person name="Curtis N.E."/>
            <person name="Altenburger A."/>
            <person name="Shibata T."/>
            <person name="Feng M."/>
            <person name="Maeda T."/>
            <person name="Schwartz J.A."/>
            <person name="Shigenobu S."/>
            <person name="Lundholm N."/>
            <person name="Nishiyama T."/>
            <person name="Yang H."/>
            <person name="Hasebe M."/>
            <person name="Li S."/>
            <person name="Pierce S.K."/>
            <person name="Wang J."/>
        </authorList>
    </citation>
    <scope>NUCLEOTIDE SEQUENCE [LARGE SCALE GENOMIC DNA]</scope>
    <source>
        <strain evidence="2">EC2010</strain>
        <tissue evidence="2">Whole organism of an adult</tissue>
    </source>
</reference>
<evidence type="ECO:0000259" key="1">
    <source>
        <dbReference type="PROSITE" id="PS51406"/>
    </source>
</evidence>
<dbReference type="Proteomes" id="UP000271974">
    <property type="component" value="Unassembled WGS sequence"/>
</dbReference>
<organism evidence="2 3">
    <name type="scientific">Elysia chlorotica</name>
    <name type="common">Eastern emerald elysia</name>
    <name type="synonym">Sea slug</name>
    <dbReference type="NCBI Taxonomy" id="188477"/>
    <lineage>
        <taxon>Eukaryota</taxon>
        <taxon>Metazoa</taxon>
        <taxon>Spiralia</taxon>
        <taxon>Lophotrochozoa</taxon>
        <taxon>Mollusca</taxon>
        <taxon>Gastropoda</taxon>
        <taxon>Heterobranchia</taxon>
        <taxon>Euthyneura</taxon>
        <taxon>Panpulmonata</taxon>
        <taxon>Sacoglossa</taxon>
        <taxon>Placobranchoidea</taxon>
        <taxon>Plakobranchidae</taxon>
        <taxon>Elysia</taxon>
    </lineage>
</organism>
<name>A0A3S1B6Z5_ELYCH</name>
<evidence type="ECO:0000313" key="2">
    <source>
        <dbReference type="EMBL" id="RUS76501.1"/>
    </source>
</evidence>
<dbReference type="STRING" id="188477.A0A3S1B6Z5"/>
<dbReference type="InterPro" id="IPR002181">
    <property type="entry name" value="Fibrinogen_a/b/g_C_dom"/>
</dbReference>
<feature type="domain" description="Fibrinogen C-terminal" evidence="1">
    <location>
        <begin position="1"/>
        <end position="129"/>
    </location>
</feature>
<feature type="non-terminal residue" evidence="2">
    <location>
        <position position="1"/>
    </location>
</feature>
<dbReference type="PANTHER" id="PTHR19143">
    <property type="entry name" value="FIBRINOGEN/TENASCIN/ANGIOPOEITIN"/>
    <property type="match status" value="1"/>
</dbReference>
<comment type="caution">
    <text evidence="2">The sequence shown here is derived from an EMBL/GenBank/DDBJ whole genome shotgun (WGS) entry which is preliminary data.</text>
</comment>
<keyword evidence="3" id="KW-1185">Reference proteome</keyword>
<evidence type="ECO:0000313" key="3">
    <source>
        <dbReference type="Proteomes" id="UP000271974"/>
    </source>
</evidence>
<dbReference type="InterPro" id="IPR036056">
    <property type="entry name" value="Fibrinogen-like_C"/>
</dbReference>
<dbReference type="InterPro" id="IPR050373">
    <property type="entry name" value="Fibrinogen_C-term_domain"/>
</dbReference>
<dbReference type="Pfam" id="PF00147">
    <property type="entry name" value="Fibrinogen_C"/>
    <property type="match status" value="1"/>
</dbReference>
<dbReference type="Gene3D" id="3.90.215.10">
    <property type="entry name" value="Gamma Fibrinogen, chain A, domain 1"/>
    <property type="match status" value="1"/>
</dbReference>
<dbReference type="Gene3D" id="4.10.530.10">
    <property type="entry name" value="Gamma-fibrinogen Carboxyl Terminal Fragment, domain 2"/>
    <property type="match status" value="1"/>
</dbReference>
<dbReference type="AlphaFoldDB" id="A0A3S1B6Z5"/>
<dbReference type="EMBL" id="RQTK01000657">
    <property type="protein sequence ID" value="RUS76501.1"/>
    <property type="molecule type" value="Genomic_DNA"/>
</dbReference>
<feature type="non-terminal residue" evidence="2">
    <location>
        <position position="129"/>
    </location>
</feature>
<proteinExistence type="predicted"/>
<accession>A0A3S1B6Z5</accession>
<sequence>LQSRTKGDVDFDRDWADYKNGFGNISGDFWLGNDAIHNLTSTVSEDLLHQEKGKFGLQYATKKTLCKRFVFFSYRLRLGSYSGVTGKSTNEDGLSYLNNQPFTTKDRDNDSDLGNCAVLKGEGWWYKRC</sequence>
<dbReference type="PROSITE" id="PS51406">
    <property type="entry name" value="FIBRINOGEN_C_2"/>
    <property type="match status" value="1"/>
</dbReference>
<dbReference type="OrthoDB" id="6345539at2759"/>
<dbReference type="InterPro" id="IPR014716">
    <property type="entry name" value="Fibrinogen_a/b/g_C_1"/>
</dbReference>
<dbReference type="PANTHER" id="PTHR19143:SF394">
    <property type="entry name" value="ANGIOPOIETIN-RELATED PROTEIN 3-LIKE"/>
    <property type="match status" value="1"/>
</dbReference>
<dbReference type="SMART" id="SM00186">
    <property type="entry name" value="FBG"/>
    <property type="match status" value="1"/>
</dbReference>
<dbReference type="SUPFAM" id="SSF56496">
    <property type="entry name" value="Fibrinogen C-terminal domain-like"/>
    <property type="match status" value="1"/>
</dbReference>
<protein>
    <recommendedName>
        <fullName evidence="1">Fibrinogen C-terminal domain-containing protein</fullName>
    </recommendedName>
</protein>
<dbReference type="GO" id="GO:0005615">
    <property type="term" value="C:extracellular space"/>
    <property type="evidence" value="ECO:0007669"/>
    <property type="project" value="TreeGrafter"/>
</dbReference>